<dbReference type="GO" id="GO:0005886">
    <property type="term" value="C:plasma membrane"/>
    <property type="evidence" value="ECO:0007669"/>
    <property type="project" value="UniProtKB-SubCell"/>
</dbReference>
<dbReference type="Gene3D" id="1.20.1250.20">
    <property type="entry name" value="MFS general substrate transporter like domains"/>
    <property type="match status" value="1"/>
</dbReference>
<evidence type="ECO:0000256" key="2">
    <source>
        <dbReference type="ARBA" id="ARBA00008537"/>
    </source>
</evidence>
<comment type="similarity">
    <text evidence="2">Belongs to the major facilitator superfamily. EmrB family.</text>
</comment>
<evidence type="ECO:0000256" key="4">
    <source>
        <dbReference type="ARBA" id="ARBA00022475"/>
    </source>
</evidence>
<dbReference type="RefSeq" id="WP_042229145.1">
    <property type="nucleotide sequence ID" value="NZ_CP026520.1"/>
</dbReference>
<dbReference type="Gene3D" id="1.20.1720.10">
    <property type="entry name" value="Multidrug resistance protein D"/>
    <property type="match status" value="1"/>
</dbReference>
<dbReference type="GeneID" id="95374732"/>
<dbReference type="EMBL" id="CP026520">
    <property type="protein sequence ID" value="QAV17590.1"/>
    <property type="molecule type" value="Genomic_DNA"/>
</dbReference>
<accession>A0A410WTB8</accession>
<evidence type="ECO:0000256" key="5">
    <source>
        <dbReference type="ARBA" id="ARBA00022692"/>
    </source>
</evidence>
<feature type="transmembrane region" description="Helical" evidence="8">
    <location>
        <begin position="78"/>
        <end position="97"/>
    </location>
</feature>
<dbReference type="InterPro" id="IPR020846">
    <property type="entry name" value="MFS_dom"/>
</dbReference>
<feature type="transmembrane region" description="Helical" evidence="8">
    <location>
        <begin position="303"/>
        <end position="324"/>
    </location>
</feature>
<dbReference type="PANTHER" id="PTHR42718">
    <property type="entry name" value="MAJOR FACILITATOR SUPERFAMILY MULTIDRUG TRANSPORTER MFSC"/>
    <property type="match status" value="1"/>
</dbReference>
<organism evidence="11 12">
    <name type="scientific">Paenibacillus chitinolyticus</name>
    <dbReference type="NCBI Taxonomy" id="79263"/>
    <lineage>
        <taxon>Bacteria</taxon>
        <taxon>Bacillati</taxon>
        <taxon>Bacillota</taxon>
        <taxon>Bacilli</taxon>
        <taxon>Bacillales</taxon>
        <taxon>Paenibacillaceae</taxon>
        <taxon>Paenibacillus</taxon>
    </lineage>
</organism>
<proteinExistence type="inferred from homology"/>
<keyword evidence="5 8" id="KW-0812">Transmembrane</keyword>
<comment type="subcellular location">
    <subcellularLocation>
        <location evidence="1">Cell membrane</location>
        <topology evidence="1">Multi-pass membrane protein</topology>
    </subcellularLocation>
</comment>
<dbReference type="NCBIfam" id="TIGR00711">
    <property type="entry name" value="efflux_EmrB"/>
    <property type="match status" value="1"/>
</dbReference>
<evidence type="ECO:0000313" key="11">
    <source>
        <dbReference type="EMBL" id="QAV17590.1"/>
    </source>
</evidence>
<feature type="transmembrane region" description="Helical" evidence="8">
    <location>
        <begin position="229"/>
        <end position="246"/>
    </location>
</feature>
<dbReference type="InterPro" id="IPR036259">
    <property type="entry name" value="MFS_trans_sf"/>
</dbReference>
<feature type="transmembrane region" description="Helical" evidence="8">
    <location>
        <begin position="198"/>
        <end position="217"/>
    </location>
</feature>
<feature type="transmembrane region" description="Helical" evidence="8">
    <location>
        <begin position="449"/>
        <end position="474"/>
    </location>
</feature>
<keyword evidence="7 8" id="KW-0472">Membrane</keyword>
<dbReference type="InterPro" id="IPR011701">
    <property type="entry name" value="MFS"/>
</dbReference>
<dbReference type="SUPFAM" id="SSF103473">
    <property type="entry name" value="MFS general substrate transporter"/>
    <property type="match status" value="1"/>
</dbReference>
<evidence type="ECO:0000256" key="7">
    <source>
        <dbReference type="ARBA" id="ARBA00023136"/>
    </source>
</evidence>
<dbReference type="Proteomes" id="UP001527202">
    <property type="component" value="Unassembled WGS sequence"/>
</dbReference>
<evidence type="ECO:0000313" key="10">
    <source>
        <dbReference type="EMBL" id="MCY9595839.1"/>
    </source>
</evidence>
<feature type="transmembrane region" description="Helical" evidence="8">
    <location>
        <begin position="51"/>
        <end position="71"/>
    </location>
</feature>
<keyword evidence="4" id="KW-1003">Cell membrane</keyword>
<evidence type="ECO:0000313" key="12">
    <source>
        <dbReference type="Proteomes" id="UP000288943"/>
    </source>
</evidence>
<dbReference type="InterPro" id="IPR004638">
    <property type="entry name" value="EmrB-like"/>
</dbReference>
<dbReference type="CDD" id="cd17503">
    <property type="entry name" value="MFS_LmrB_MDR_like"/>
    <property type="match status" value="1"/>
</dbReference>
<evidence type="ECO:0000313" key="13">
    <source>
        <dbReference type="Proteomes" id="UP001527202"/>
    </source>
</evidence>
<feature type="transmembrane region" description="Helical" evidence="8">
    <location>
        <begin position="109"/>
        <end position="129"/>
    </location>
</feature>
<evidence type="ECO:0000256" key="3">
    <source>
        <dbReference type="ARBA" id="ARBA00022448"/>
    </source>
</evidence>
<feature type="transmembrane region" description="Helical" evidence="8">
    <location>
        <begin position="141"/>
        <end position="159"/>
    </location>
</feature>
<evidence type="ECO:0000259" key="9">
    <source>
        <dbReference type="PROSITE" id="PS50850"/>
    </source>
</evidence>
<dbReference type="PRINTS" id="PR01036">
    <property type="entry name" value="TCRTETB"/>
</dbReference>
<dbReference type="PROSITE" id="PS50850">
    <property type="entry name" value="MFS"/>
    <property type="match status" value="1"/>
</dbReference>
<keyword evidence="6 8" id="KW-1133">Transmembrane helix</keyword>
<feature type="transmembrane region" description="Helical" evidence="8">
    <location>
        <begin position="165"/>
        <end position="186"/>
    </location>
</feature>
<dbReference type="EMBL" id="JAMDMJ010000008">
    <property type="protein sequence ID" value="MCY9595839.1"/>
    <property type="molecule type" value="Genomic_DNA"/>
</dbReference>
<keyword evidence="3" id="KW-0813">Transport</keyword>
<sequence length="503" mass="54334">MSTEAPQFKRGPIVASLLIGAFVALLSQTFLNVALPGMMKDLKVSENTIQWLSNGYMLVSGVLVPISAFLIERFTTRKLFIAAVGLFTLGTIISGFAPGFELLLTGRLVQAAGAGVLMPLMSIVFLTIFPVEERGKAMGMMGVAMIFAPAIGPTLSGWIMEHYSWRALFYIIIPLSAFALIFGAVSLKNVTRTSKPRLDILGVILSTLGFGGLLYGFSDAGKDGWDSTIVVTCLAVGAVSLILFIWRELVTEKPILEFRVFKFNMYSLTTVINVIVTMAMFSGMILLPLYLQNIRGFTPFESGLLLLPGAILMGIMSPITGIIFDKVGARWLSVTGLLITAVTTYEFSKLTVDTTYTTLILIYTIRSFGMSMLMMPIQTAGMNQLPQRLNAHGSAMSQTLRNVAGAIGTALLVSLMTNAAKSHGAELVAAGGINPADKVKMAEIAQQSAIYGINHSFVVATWMTVAALVMAFFIRKVKPHVEIKHESVVIENKDAEAVTVSSK</sequence>
<dbReference type="OrthoDB" id="9816041at2"/>
<dbReference type="AlphaFoldDB" id="A0A410WTB8"/>
<feature type="domain" description="Major facilitator superfamily (MFS) profile" evidence="9">
    <location>
        <begin position="13"/>
        <end position="479"/>
    </location>
</feature>
<keyword evidence="13" id="KW-1185">Reference proteome</keyword>
<dbReference type="Pfam" id="PF07690">
    <property type="entry name" value="MFS_1"/>
    <property type="match status" value="1"/>
</dbReference>
<name>A0A410WTB8_9BACL</name>
<gene>
    <name evidence="10" type="ORF">M5X16_08645</name>
    <name evidence="11" type="ORF">PC41400_07890</name>
</gene>
<dbReference type="Proteomes" id="UP000288943">
    <property type="component" value="Chromosome"/>
</dbReference>
<dbReference type="GO" id="GO:0022857">
    <property type="term" value="F:transmembrane transporter activity"/>
    <property type="evidence" value="ECO:0007669"/>
    <property type="project" value="InterPro"/>
</dbReference>
<evidence type="ECO:0000256" key="8">
    <source>
        <dbReference type="SAM" id="Phobius"/>
    </source>
</evidence>
<feature type="transmembrane region" description="Helical" evidence="8">
    <location>
        <begin position="266"/>
        <end position="291"/>
    </location>
</feature>
<dbReference type="KEGG" id="pchi:PC41400_07890"/>
<evidence type="ECO:0000256" key="6">
    <source>
        <dbReference type="ARBA" id="ARBA00022989"/>
    </source>
</evidence>
<feature type="transmembrane region" description="Helical" evidence="8">
    <location>
        <begin position="360"/>
        <end position="378"/>
    </location>
</feature>
<evidence type="ECO:0000256" key="1">
    <source>
        <dbReference type="ARBA" id="ARBA00004651"/>
    </source>
</evidence>
<reference evidence="11 12" key="1">
    <citation type="submission" date="2018-01" db="EMBL/GenBank/DDBJ databases">
        <title>The whole genome sequencing and assembly of Paenibacillus chitinolyticus KCCM 41400 strain.</title>
        <authorList>
            <person name="Kim J.-Y."/>
            <person name="Park M.-K."/>
            <person name="Lee Y.-J."/>
            <person name="Yi H."/>
            <person name="Bahn Y.-S."/>
            <person name="Kim J.F."/>
            <person name="Lee D.-W."/>
        </authorList>
    </citation>
    <scope>NUCLEOTIDE SEQUENCE [LARGE SCALE GENOMIC DNA]</scope>
    <source>
        <strain evidence="11 12">KCCM 41400</strain>
    </source>
</reference>
<dbReference type="PANTHER" id="PTHR42718:SF9">
    <property type="entry name" value="MAJOR FACILITATOR SUPERFAMILY MULTIDRUG TRANSPORTER MFSC"/>
    <property type="match status" value="1"/>
</dbReference>
<feature type="transmembrane region" description="Helical" evidence="8">
    <location>
        <begin position="12"/>
        <end position="31"/>
    </location>
</feature>
<reference evidence="10 13" key="2">
    <citation type="submission" date="2022-05" db="EMBL/GenBank/DDBJ databases">
        <title>Genome Sequencing of Bee-Associated Microbes.</title>
        <authorList>
            <person name="Dunlap C."/>
        </authorList>
    </citation>
    <scope>NUCLEOTIDE SEQUENCE [LARGE SCALE GENOMIC DNA]</scope>
    <source>
        <strain evidence="10 13">NRRL B-23120</strain>
    </source>
</reference>
<protein>
    <submittedName>
        <fullName evidence="10 11">MFS transporter</fullName>
    </submittedName>
</protein>